<dbReference type="Proteomes" id="UP000543804">
    <property type="component" value="Unassembled WGS sequence"/>
</dbReference>
<evidence type="ECO:0000313" key="10">
    <source>
        <dbReference type="EMBL" id="NMD99322.1"/>
    </source>
</evidence>
<evidence type="ECO:0000256" key="4">
    <source>
        <dbReference type="ARBA" id="ARBA00022605"/>
    </source>
</evidence>
<evidence type="ECO:0000259" key="9">
    <source>
        <dbReference type="Pfam" id="PF02811"/>
    </source>
</evidence>
<evidence type="ECO:0000256" key="2">
    <source>
        <dbReference type="ARBA" id="ARBA00009152"/>
    </source>
</evidence>
<keyword evidence="11" id="KW-1185">Reference proteome</keyword>
<dbReference type="InterPro" id="IPR004013">
    <property type="entry name" value="PHP_dom"/>
</dbReference>
<dbReference type="EMBL" id="JABAFA010000027">
    <property type="protein sequence ID" value="NMD99322.1"/>
    <property type="molecule type" value="Genomic_DNA"/>
</dbReference>
<dbReference type="Pfam" id="PF02811">
    <property type="entry name" value="PHP"/>
    <property type="match status" value="1"/>
</dbReference>
<dbReference type="PANTHER" id="PTHR21039:SF0">
    <property type="entry name" value="HISTIDINOL-PHOSPHATASE"/>
    <property type="match status" value="1"/>
</dbReference>
<evidence type="ECO:0000256" key="8">
    <source>
        <dbReference type="RuleBase" id="RU366003"/>
    </source>
</evidence>
<dbReference type="Gene3D" id="3.20.20.140">
    <property type="entry name" value="Metal-dependent hydrolases"/>
    <property type="match status" value="1"/>
</dbReference>
<comment type="caution">
    <text evidence="10">The sequence shown here is derived from an EMBL/GenBank/DDBJ whole genome shotgun (WGS) entry which is preliminary data.</text>
</comment>
<accession>A0A848BA62</accession>
<dbReference type="EC" id="3.1.3.15" evidence="3 8"/>
<evidence type="ECO:0000256" key="3">
    <source>
        <dbReference type="ARBA" id="ARBA00013085"/>
    </source>
</evidence>
<name>A0A848BA62_9FIRM</name>
<dbReference type="UniPathway" id="UPA00031">
    <property type="reaction ID" value="UER00013"/>
</dbReference>
<dbReference type="SUPFAM" id="SSF89550">
    <property type="entry name" value="PHP domain-like"/>
    <property type="match status" value="1"/>
</dbReference>
<gene>
    <name evidence="10" type="ORF">HF878_07560</name>
</gene>
<feature type="domain" description="PHP" evidence="9">
    <location>
        <begin position="4"/>
        <end position="187"/>
    </location>
</feature>
<dbReference type="GO" id="GO:0005737">
    <property type="term" value="C:cytoplasm"/>
    <property type="evidence" value="ECO:0007669"/>
    <property type="project" value="TreeGrafter"/>
</dbReference>
<sequence length="255" mass="28397">MIFDSHSHTRFSADSEMEARAALRASEALGIGLVFTEHLDVDFPGENDFTFDPAAYWETYAPLRGERLRLGVEVGMTPETCAASRAFVARAPFDLVIGSIHVLDGQDLYYPAYYEAHAKEEAYTAYFAQMAACLKTHDFIDVLGHIDYIARYAAYANPELSYGAFQEAIDAVLRAAVETDTVLELNTRRLGERRAVKELVPIYTRYRELGGRYVTLGSDAHAADAIGAHFAAAEELAAATRLRIVTFKERRVELL</sequence>
<evidence type="ECO:0000313" key="11">
    <source>
        <dbReference type="Proteomes" id="UP000543804"/>
    </source>
</evidence>
<protein>
    <recommendedName>
        <fullName evidence="3 8">Histidinol-phosphatase</fullName>
        <shortName evidence="8">HolPase</shortName>
        <ecNumber evidence="3 8">3.1.3.15</ecNumber>
    </recommendedName>
</protein>
<organism evidence="10 11">
    <name type="scientific">Selenomonas bovis</name>
    <dbReference type="NCBI Taxonomy" id="416586"/>
    <lineage>
        <taxon>Bacteria</taxon>
        <taxon>Bacillati</taxon>
        <taxon>Bacillota</taxon>
        <taxon>Negativicutes</taxon>
        <taxon>Selenomonadales</taxon>
        <taxon>Selenomonadaceae</taxon>
        <taxon>Selenomonas</taxon>
    </lineage>
</organism>
<keyword evidence="4 8" id="KW-0028">Amino-acid biosynthesis</keyword>
<dbReference type="RefSeq" id="WP_019541972.1">
    <property type="nucleotide sequence ID" value="NZ_JABAFA010000027.1"/>
</dbReference>
<dbReference type="GO" id="GO:0004401">
    <property type="term" value="F:histidinol-phosphatase activity"/>
    <property type="evidence" value="ECO:0007669"/>
    <property type="project" value="UniProtKB-UniRule"/>
</dbReference>
<dbReference type="InterPro" id="IPR010140">
    <property type="entry name" value="Histidinol_P_phosphatase_HisJ"/>
</dbReference>
<evidence type="ECO:0000256" key="1">
    <source>
        <dbReference type="ARBA" id="ARBA00004970"/>
    </source>
</evidence>
<keyword evidence="5 8" id="KW-0378">Hydrolase</keyword>
<dbReference type="PANTHER" id="PTHR21039">
    <property type="entry name" value="HISTIDINOL PHOSPHATASE-RELATED"/>
    <property type="match status" value="1"/>
</dbReference>
<dbReference type="GO" id="GO:0000105">
    <property type="term" value="P:L-histidine biosynthetic process"/>
    <property type="evidence" value="ECO:0007669"/>
    <property type="project" value="UniProtKB-UniRule"/>
</dbReference>
<comment type="similarity">
    <text evidence="2 8">Belongs to the PHP hydrolase family. HisK subfamily.</text>
</comment>
<keyword evidence="6 8" id="KW-0368">Histidine biosynthesis</keyword>
<proteinExistence type="inferred from homology"/>
<dbReference type="AlphaFoldDB" id="A0A848BA62"/>
<reference evidence="10 11" key="1">
    <citation type="submission" date="2020-04" db="EMBL/GenBank/DDBJ databases">
        <authorList>
            <person name="Hitch T.C.A."/>
            <person name="Wylensek D."/>
            <person name="Clavel T."/>
        </authorList>
    </citation>
    <scope>NUCLEOTIDE SEQUENCE [LARGE SCALE GENOMIC DNA]</scope>
    <source>
        <strain evidence="10 11">PG-130-P53-12</strain>
    </source>
</reference>
<evidence type="ECO:0000256" key="7">
    <source>
        <dbReference type="ARBA" id="ARBA00049158"/>
    </source>
</evidence>
<evidence type="ECO:0000256" key="6">
    <source>
        <dbReference type="ARBA" id="ARBA00023102"/>
    </source>
</evidence>
<dbReference type="InterPro" id="IPR016195">
    <property type="entry name" value="Pol/histidinol_Pase-like"/>
</dbReference>
<comment type="catalytic activity">
    <reaction evidence="7 8">
        <text>L-histidinol phosphate + H2O = L-histidinol + phosphate</text>
        <dbReference type="Rhea" id="RHEA:14465"/>
        <dbReference type="ChEBI" id="CHEBI:15377"/>
        <dbReference type="ChEBI" id="CHEBI:43474"/>
        <dbReference type="ChEBI" id="CHEBI:57699"/>
        <dbReference type="ChEBI" id="CHEBI:57980"/>
        <dbReference type="EC" id="3.1.3.15"/>
    </reaction>
</comment>
<evidence type="ECO:0000256" key="5">
    <source>
        <dbReference type="ARBA" id="ARBA00022801"/>
    </source>
</evidence>
<comment type="pathway">
    <text evidence="1 8">Amino-acid biosynthesis; L-histidine biosynthesis; L-histidine from 5-phospho-alpha-D-ribose 1-diphosphate: step 8/9.</text>
</comment>
<dbReference type="NCBIfam" id="TIGR01856">
    <property type="entry name" value="hisJ_fam"/>
    <property type="match status" value="1"/>
</dbReference>